<proteinExistence type="predicted"/>
<reference evidence="2 3" key="1">
    <citation type="submission" date="2017-02" db="EMBL/GenBank/DDBJ databases">
        <title>The new phylogeny of genus Mycobacterium.</title>
        <authorList>
            <person name="Tortoli E."/>
            <person name="Trovato A."/>
            <person name="Cirillo D.M."/>
        </authorList>
    </citation>
    <scope>NUCLEOTIDE SEQUENCE [LARGE SCALE GENOMIC DNA]</scope>
    <source>
        <strain evidence="2 3">DSM 44338</strain>
    </source>
</reference>
<protein>
    <submittedName>
        <fullName evidence="2">Uncharacterized protein</fullName>
    </submittedName>
</protein>
<dbReference type="EMBL" id="MVIM01000002">
    <property type="protein sequence ID" value="ORB67982.1"/>
    <property type="molecule type" value="Genomic_DNA"/>
</dbReference>
<dbReference type="Proteomes" id="UP000192411">
    <property type="component" value="Unassembled WGS sequence"/>
</dbReference>
<feature type="signal peptide" evidence="1">
    <location>
        <begin position="1"/>
        <end position="26"/>
    </location>
</feature>
<feature type="chain" id="PRO_5013343848" evidence="1">
    <location>
        <begin position="27"/>
        <end position="137"/>
    </location>
</feature>
<keyword evidence="3" id="KW-1185">Reference proteome</keyword>
<dbReference type="AlphaFoldDB" id="A0A1X0JYW0"/>
<evidence type="ECO:0000313" key="2">
    <source>
        <dbReference type="EMBL" id="ORB67982.1"/>
    </source>
</evidence>
<evidence type="ECO:0000313" key="3">
    <source>
        <dbReference type="Proteomes" id="UP000192411"/>
    </source>
</evidence>
<dbReference type="RefSeq" id="WP_083124251.1">
    <property type="nucleotide sequence ID" value="NZ_MVIM01000002.1"/>
</dbReference>
<evidence type="ECO:0000256" key="1">
    <source>
        <dbReference type="SAM" id="SignalP"/>
    </source>
</evidence>
<gene>
    <name evidence="2" type="ORF">BST47_03550</name>
</gene>
<dbReference type="OrthoDB" id="4730647at2"/>
<sequence length="137" mass="14120">MRRVIMGLISAVVLTAGFAGAGAAQALPLPPPNPGPCNFTLSAPQVVQVDGVAKVTATLTPAGCLAPWKPRYGVACLSIQGQSDHCTQSRDAAPAQVYFEPYTPGLVYEASGRGCSAVFDYTTDPNCLLLGPVNATL</sequence>
<name>A0A1X0JYW0_9MYCO</name>
<organism evidence="2 3">
    <name type="scientific">Mycolicibacterium tusciae</name>
    <dbReference type="NCBI Taxonomy" id="75922"/>
    <lineage>
        <taxon>Bacteria</taxon>
        <taxon>Bacillati</taxon>
        <taxon>Actinomycetota</taxon>
        <taxon>Actinomycetes</taxon>
        <taxon>Mycobacteriales</taxon>
        <taxon>Mycobacteriaceae</taxon>
        <taxon>Mycolicibacterium</taxon>
    </lineage>
</organism>
<comment type="caution">
    <text evidence="2">The sequence shown here is derived from an EMBL/GenBank/DDBJ whole genome shotgun (WGS) entry which is preliminary data.</text>
</comment>
<accession>A0A1X0JYW0</accession>
<keyword evidence="1" id="KW-0732">Signal</keyword>
<dbReference type="STRING" id="75922.BST47_03550"/>